<keyword evidence="4" id="KW-0732">Signal</keyword>
<dbReference type="InterPro" id="IPR026891">
    <property type="entry name" value="Fn3-like"/>
</dbReference>
<protein>
    <recommendedName>
        <fullName evidence="3">beta-glucosidase</fullName>
        <ecNumber evidence="3">3.2.1.21</ecNumber>
    </recommendedName>
</protein>
<dbReference type="EC" id="3.2.1.21" evidence="3"/>
<evidence type="ECO:0000313" key="8">
    <source>
        <dbReference type="EMBL" id="RDI71471.1"/>
    </source>
</evidence>
<dbReference type="Proteomes" id="UP000255421">
    <property type="component" value="Unassembled WGS sequence"/>
</dbReference>
<dbReference type="InterPro" id="IPR036881">
    <property type="entry name" value="Glyco_hydro_3_C_sf"/>
</dbReference>
<dbReference type="Pfam" id="PF00933">
    <property type="entry name" value="Glyco_hydro_3"/>
    <property type="match status" value="1"/>
</dbReference>
<keyword evidence="9" id="KW-1185">Reference proteome</keyword>
<feature type="domain" description="Fibronectin type III-like" evidence="7">
    <location>
        <begin position="704"/>
        <end position="778"/>
    </location>
</feature>
<dbReference type="SUPFAM" id="SSF52279">
    <property type="entry name" value="Beta-D-glucan exohydrolase, C-terminal domain"/>
    <property type="match status" value="1"/>
</dbReference>
<dbReference type="InterPro" id="IPR051915">
    <property type="entry name" value="Cellulose_Degrad_GH3"/>
</dbReference>
<dbReference type="InterPro" id="IPR036962">
    <property type="entry name" value="Glyco_hydro_3_N_sf"/>
</dbReference>
<organism evidence="8 9">
    <name type="scientific">Halopelagius longus</name>
    <dbReference type="NCBI Taxonomy" id="1236180"/>
    <lineage>
        <taxon>Archaea</taxon>
        <taxon>Methanobacteriati</taxon>
        <taxon>Methanobacteriota</taxon>
        <taxon>Stenosarchaea group</taxon>
        <taxon>Halobacteria</taxon>
        <taxon>Halobacteriales</taxon>
        <taxon>Haloferacaceae</taxon>
    </lineage>
</organism>
<gene>
    <name evidence="8" type="ORF">DWB78_06915</name>
</gene>
<dbReference type="SUPFAM" id="SSF51445">
    <property type="entry name" value="(Trans)glycosidases"/>
    <property type="match status" value="1"/>
</dbReference>
<evidence type="ECO:0000256" key="4">
    <source>
        <dbReference type="ARBA" id="ARBA00022729"/>
    </source>
</evidence>
<evidence type="ECO:0000256" key="6">
    <source>
        <dbReference type="ARBA" id="ARBA00023295"/>
    </source>
</evidence>
<evidence type="ECO:0000256" key="1">
    <source>
        <dbReference type="ARBA" id="ARBA00000448"/>
    </source>
</evidence>
<sequence length="801" mass="86149">MYLINYYGMWLPFSPMDGQSRENVDVSRFVEQTRRQFLGVAGAGLLAAGGAGGVAAADDSDGDGADVESLLESLSLEQKVGQMLQVNVGSLDPAEVGDYLTKYHAGSLLSGGANPPTNDPEELRKQLDELQQFAADNTDHGIPFAYGLDAVHGNVTVDGATAYPHNLGLGATRNPELTRKAAKQTGKSVRAVGAHWNFAPDADLQRDPRWGRFYEGFSEDPHLASEMVSAATEGMQTRENGCVTVGATVKHFAGYSEPENGNDRSPAHIPMRMLRQKFFPPFRAGVQSQTESIMVNSGSVNGVPAHASKFLLTEVLREWWGFEGVLISDWDDFDRMMTIHEYVPTFRDAVREGINAGVDVYMEPEEPERFVTTLVDLVESGEVETSRIDEAVKRVLRFKKHLGLLDDSGPDFSVSEQVGAGRDTARKAATESMTLLKNAEETLPISDADTVLVTGPNADNVRNQMGGWTLGWQGLPEDSEAQPAAVTIVEGMKEAASDGTEIVSVPTGHTFNPFAPDEFPFDNESEVVDAAENADVAVVVVGEGPYSEGFGDTDTLELPGEQPEIVDAVAETNTPTVGVVVAGRPRGHPETMEKFDAALMAYQPGTEGGTAVGRTLFGDVDPSGRLPFTWPHTTGDLINVYNHLPPANRGDEESQFPFGHGLSYTSFEYENLQISPGESAGDGSLGTIEVSVKVTNTGDRAGTDVVEAYNTQSFGSVIHPDERLMGYTRVSLDSGESKTVTIDAPLETLLVLPGDVPGNADELTIEDGQYAVTVGEMTETFTVGSGGYTDWKVGVIEEMQE</sequence>
<name>A0A370IN22_9EURY</name>
<evidence type="ECO:0000256" key="3">
    <source>
        <dbReference type="ARBA" id="ARBA00012744"/>
    </source>
</evidence>
<dbReference type="SMART" id="SM01217">
    <property type="entry name" value="Fn3_like"/>
    <property type="match status" value="1"/>
</dbReference>
<dbReference type="Gene3D" id="3.40.50.1700">
    <property type="entry name" value="Glycoside hydrolase family 3 C-terminal domain"/>
    <property type="match status" value="1"/>
</dbReference>
<reference evidence="8 9" key="1">
    <citation type="submission" date="2018-07" db="EMBL/GenBank/DDBJ databases">
        <title>Genome sequence of extremly halophilic archaeon Halopelagius longus strain BC12-B1.</title>
        <authorList>
            <person name="Zhang X."/>
        </authorList>
    </citation>
    <scope>NUCLEOTIDE SEQUENCE [LARGE SCALE GENOMIC DNA]</scope>
    <source>
        <strain evidence="8 9">BC12-B1</strain>
    </source>
</reference>
<dbReference type="InterPro" id="IPR017853">
    <property type="entry name" value="GH"/>
</dbReference>
<dbReference type="InterPro" id="IPR001764">
    <property type="entry name" value="Glyco_hydro_3_N"/>
</dbReference>
<dbReference type="InterPro" id="IPR002772">
    <property type="entry name" value="Glyco_hydro_3_C"/>
</dbReference>
<dbReference type="Pfam" id="PF01915">
    <property type="entry name" value="Glyco_hydro_3_C"/>
    <property type="match status" value="1"/>
</dbReference>
<dbReference type="PANTHER" id="PTHR30620">
    <property type="entry name" value="PERIPLASMIC BETA-GLUCOSIDASE-RELATED"/>
    <property type="match status" value="1"/>
</dbReference>
<dbReference type="EMBL" id="QQST01000001">
    <property type="protein sequence ID" value="RDI71471.1"/>
    <property type="molecule type" value="Genomic_DNA"/>
</dbReference>
<dbReference type="PANTHER" id="PTHR30620:SF16">
    <property type="entry name" value="LYSOSOMAL BETA GLUCOSIDASE"/>
    <property type="match status" value="1"/>
</dbReference>
<keyword evidence="5" id="KW-0378">Hydrolase</keyword>
<dbReference type="PRINTS" id="PR00133">
    <property type="entry name" value="GLHYDRLASE3"/>
</dbReference>
<evidence type="ECO:0000259" key="7">
    <source>
        <dbReference type="SMART" id="SM01217"/>
    </source>
</evidence>
<evidence type="ECO:0000256" key="5">
    <source>
        <dbReference type="ARBA" id="ARBA00022801"/>
    </source>
</evidence>
<accession>A0A370IN22</accession>
<dbReference type="Gene3D" id="2.60.40.10">
    <property type="entry name" value="Immunoglobulins"/>
    <property type="match status" value="1"/>
</dbReference>
<dbReference type="Pfam" id="PF14310">
    <property type="entry name" value="Fn3-like"/>
    <property type="match status" value="1"/>
</dbReference>
<dbReference type="GO" id="GO:0008422">
    <property type="term" value="F:beta-glucosidase activity"/>
    <property type="evidence" value="ECO:0007669"/>
    <property type="project" value="UniProtKB-EC"/>
</dbReference>
<evidence type="ECO:0000256" key="2">
    <source>
        <dbReference type="ARBA" id="ARBA00005336"/>
    </source>
</evidence>
<comment type="caution">
    <text evidence="8">The sequence shown here is derived from an EMBL/GenBank/DDBJ whole genome shotgun (WGS) entry which is preliminary data.</text>
</comment>
<dbReference type="InterPro" id="IPR013783">
    <property type="entry name" value="Ig-like_fold"/>
</dbReference>
<proteinExistence type="inferred from homology"/>
<dbReference type="AlphaFoldDB" id="A0A370IN22"/>
<dbReference type="GO" id="GO:0009251">
    <property type="term" value="P:glucan catabolic process"/>
    <property type="evidence" value="ECO:0007669"/>
    <property type="project" value="TreeGrafter"/>
</dbReference>
<comment type="similarity">
    <text evidence="2">Belongs to the glycosyl hydrolase 3 family.</text>
</comment>
<comment type="catalytic activity">
    <reaction evidence="1">
        <text>Hydrolysis of terminal, non-reducing beta-D-glucosyl residues with release of beta-D-glucose.</text>
        <dbReference type="EC" id="3.2.1.21"/>
    </reaction>
</comment>
<dbReference type="Gene3D" id="3.20.20.300">
    <property type="entry name" value="Glycoside hydrolase, family 3, N-terminal domain"/>
    <property type="match status" value="1"/>
</dbReference>
<evidence type="ECO:0000313" key="9">
    <source>
        <dbReference type="Proteomes" id="UP000255421"/>
    </source>
</evidence>
<keyword evidence="6" id="KW-0326">Glycosidase</keyword>